<dbReference type="Proteomes" id="UP000237246">
    <property type="component" value="Unassembled WGS sequence"/>
</dbReference>
<dbReference type="InterPro" id="IPR003598">
    <property type="entry name" value="Ig_sub2"/>
</dbReference>
<gene>
    <name evidence="6" type="ORF">CIB84_008420</name>
</gene>
<dbReference type="FunFam" id="2.60.40.10:FF:001400">
    <property type="entry name" value="Titin a"/>
    <property type="match status" value="1"/>
</dbReference>
<dbReference type="FunFam" id="2.60.40.10:FF:000012">
    <property type="entry name" value="titin isoform X1"/>
    <property type="match status" value="4"/>
</dbReference>
<feature type="region of interest" description="Disordered" evidence="3">
    <location>
        <begin position="1318"/>
        <end position="1346"/>
    </location>
</feature>
<evidence type="ECO:0008006" key="8">
    <source>
        <dbReference type="Google" id="ProtNLM"/>
    </source>
</evidence>
<feature type="domain" description="Fibronectin type-III" evidence="5">
    <location>
        <begin position="1534"/>
        <end position="1628"/>
    </location>
</feature>
<feature type="domain" description="Fibronectin type-III" evidence="5">
    <location>
        <begin position="444"/>
        <end position="538"/>
    </location>
</feature>
<sequence length="2720" mass="302121">KDKEIRGTKFVVAGLKEGCFYKFRVRAVNAAGIGEPGEVTDIIEMKDRIVAPDINLDASVRDRIVVHAGGVIRIIAYVSGKPAPTVSWSRDDRALPEEAKIEETAISSSLVIKNCKRSHQGVYTLLAKNAGGERKKTIIVDVLDVPGPVGMPFLTENLTSDSCKLTWFTPEDDGGSPITNYIIEKRESDHRAWTPVSYTVTRQNAVVQGLTEGKAYFFRIAAENIIGMGPFTETTKELIIRDPITVPDRPEDLEVKAVTKNSVTLTWNPPKYNGGSDITMYVLESRLIGKEKFHRVTKEKMLDRKYTVEGLKEGDTYEYRVSACNIVGQGKPSFCTKPITCKDEIAPPTLDLDFRDKLIVRVGEAFSLTGRYSGKPTPKITWLRDDIVLKEDDRTKIKTTPTTLCLGILKSVREDSGKYCVTVENSTGSRKGFCQVTVVDRPSPPVGPVIFDEVHKDHMIVSWKPPLDDGGSEITNYIIEKKDTHRDLWMPVTSATVKTTCKIPKLLEGREYQVRIYAENLYGISDPLISDEMKAKDRFSVPDAPEQPVIKDVTKDSAVVVWNKPYDGGKPITNYIVEKKETMATRWVRVTKDPIFPSTQFKVPDLLEGCQYEFRVSAENEIGVGNPSPPSKPIFARDPIVKPSPPINPEAVDKTKNSVDLTWQPPRHDGNGKIIGYLVEYQKVGDEEWKKANLTPDSCPETKYKVTGLTEGLTYKFRVMAVNAAGESEPAYVPDPVEVKDRLEPPELILDANMAREQHVRAGDTLRLSAVIKGVPFPKVSWKKEDKEVSPKADIEVTGVGSKLEIRNTVHEDGGIYSLTVENPAGSKTVSVKVLVLDKPGPPRNLQVSDVRSDSCYLTWKEPEDDGGSVITNYVVERKDVASAQWVSVSSSSKKRSHMAKYLMEGTQYLFRVAAENLFGRGPYVETLKPIKAIDPLHPPGPPKNLHHVDVDKTEVSLVWNRPDRDGGAEITGYLVEYQEDGADEWTKFQTVPMLDCVVTGLQKGKIYKFRVKAQNIVGLSLPDTTIPIECQEKLVPPSVELDVKLIEGLVVKAGTTVRLPAIMRGVPVPTAKWVTDDTEIKTEGRHKIETDDYSTVLTIKDCVRKDTGEYLLTVSNAAGHKTVALHLTVLDVPGPPTGPINILEVTPEHMVISWRPPKDDGGSPIINYIVEKRQSKKETWGVVSSGTSHTKIKIPRLQKGCEYIFRVRAENKIGIGAPLDSEPTVAKHMFDPPSPPGKPIVFDITENAATVSWTLPMSDGGTPITGYILERREASGKWVRVNKTPVLDMKYRVTGLFEGNTYEFRVFAENMVGLSKPSPSSDPIKASRPITPPGPPINPKLKDKTKETADLVWTKPLKDGGSPILGYVVECQKTGTTQWNRINKDDLIRQCAFRVPGLIEGNEYKFRIKAVNIVGEGEPRELAETVLAKDILSPPEVSLDVTCRDLITVRVGQTIHITGKVKGRPDPEITWSKDGKVLVQEKRVEIIRDLPNVGLQVKEAKRSDHGKYIIAAKNSCGHAQGFAIVNVLDRPGPCQNLKISYVTKDSCMIAWESPVDNGGSEITNYIVEYRQPNQRGWSIVSSDVTKRLVKANLIENREYFFRVCAENKIGPGPCIETKTPILAINPIDKPGEPENLHIAEKGKTFVLLKWRRPDYDGGSPNLSYHVERKLKDSDEWERVHKGSIKETHYMVDKCVENKIYQFRVQTKNEAGESDWVKTAEVVVKEDLQKPVLDLKLSGVLTVKAGDTIRIEAGVRGKPQPEVVWTKDKDATDLTRSPRVSIETTSDTSKFVLTKSRRSDGGKYVITATNTAGSFVAYATVIVLDKPGPVRNLKVTDISSDRCTVTWEPPEDDGGCEIQNYILEKCESKRMVWSTYSSSVLTNYANVTRLIEGNEYIFRVRAENKMGTGPPTETHPIIAKTKFDRPGRPDPPEVTRVSKEEMTVVWNPPEYDGGKSITGYILERKEKRSLRWVPVTKTAIPERRKKVTNLIPGHEYQFRVSAENEVGLGEPSLPSRPVVAKDPIEPPGPPTNLRVVDSTKSSITLGWGKPVYDGGAPIIGYVVEIRPKVEGADPEAGWKRCNVAAQVIHTEFTATSLDEKQLYEFRVSAQNQVGLGRPAELKEAVSPKEILEPPEIELDASMRKLVTVRAGCPIRLFAIIRGRPAPKVTWRRMGIDNVIRKGQVDLVDTMAFCVIPDSTRDDSGKYSLTLVNAAGEKAVFVNVRVLDTPGPVSDFRASDVTKMSCHLSWAPPENDGGSPVTHYILQKREADRKTWGTVTAELKKTSFQIANLVPGNEYYFRVTAVNEYGSGVPSDIPKPVLATDPLSEPDPPRKLEVTEITKNSATLGWLPPLRDGGSKVDGYIISYKEDDQPADRWTEYSVVKDLSIVVAGLKEGKKYKFRVAARNAVGVSFPRETEGVFEIKEQLIPPKILMPDHVHIKAGKKLRIEAHVYGKPQPVCKWLKGDQDVITSSRLAVHKAENSSVLIIKDVTRKDSGFYTLTAENSSGTDSQKIRVIVMDKPGPPQPPFDISEIDADACTLAWHIPLEDGGSNITNYVVEKCDVSRGDWVTALASVTKTSCRIGKLIPGEEYMFRVRAENRFGISEPLNSDKMIARFPFDVPSEPKNARITKVNKDCIFVAWDRPDSDGGSPITGYLIERKERNSLLWVKANDTAVRSTEYPCVGLIEGLEYTFRIYALNRAGASKPSKPTEIVTARTPV</sequence>
<dbReference type="CDD" id="cd05748">
    <property type="entry name" value="Ig_Titin_like"/>
    <property type="match status" value="3"/>
</dbReference>
<feature type="domain" description="Fibronectin type-III" evidence="5">
    <location>
        <begin position="842"/>
        <end position="936"/>
    </location>
</feature>
<feature type="domain" description="Fibronectin type-III" evidence="5">
    <location>
        <begin position="2029"/>
        <end position="2129"/>
    </location>
</feature>
<feature type="domain" description="Fibronectin type-III" evidence="5">
    <location>
        <begin position="942"/>
        <end position="1034"/>
    </location>
</feature>
<evidence type="ECO:0000313" key="7">
    <source>
        <dbReference type="Proteomes" id="UP000237246"/>
    </source>
</evidence>
<evidence type="ECO:0000259" key="5">
    <source>
        <dbReference type="PROSITE" id="PS50853"/>
    </source>
</evidence>
<feature type="domain" description="Fibronectin type-III" evidence="5">
    <location>
        <begin position="2524"/>
        <end position="2620"/>
    </location>
</feature>
<comment type="caution">
    <text evidence="6">The sequence shown here is derived from an EMBL/GenBank/DDBJ whole genome shotgun (WGS) entry which is preliminary data.</text>
</comment>
<feature type="domain" description="Ig-like" evidence="4">
    <location>
        <begin position="1436"/>
        <end position="1509"/>
    </location>
</feature>
<dbReference type="FunFam" id="2.60.40.10:FF:001610">
    <property type="entry name" value="titin isoform X1"/>
    <property type="match status" value="1"/>
</dbReference>
<dbReference type="FunFam" id="2.60.40.10:FF:000900">
    <property type="entry name" value="Titin a"/>
    <property type="match status" value="1"/>
</dbReference>
<evidence type="ECO:0000256" key="2">
    <source>
        <dbReference type="ARBA" id="ARBA00023319"/>
    </source>
</evidence>
<feature type="domain" description="Fibronectin type-III" evidence="5">
    <location>
        <begin position="2231"/>
        <end position="2326"/>
    </location>
</feature>
<dbReference type="InterPro" id="IPR003599">
    <property type="entry name" value="Ig_sub"/>
</dbReference>
<feature type="domain" description="Fibronectin type-III" evidence="5">
    <location>
        <begin position="645"/>
        <end position="742"/>
    </location>
</feature>
<feature type="domain" description="Fibronectin type-III" evidence="5">
    <location>
        <begin position="1"/>
        <end position="48"/>
    </location>
</feature>
<evidence type="ECO:0000256" key="1">
    <source>
        <dbReference type="ARBA" id="ARBA00022737"/>
    </source>
</evidence>
<feature type="non-terminal residue" evidence="6">
    <location>
        <position position="1"/>
    </location>
</feature>
<accession>A0A2P4SUR5</accession>
<feature type="domain" description="Fibronectin type-III" evidence="5">
    <location>
        <begin position="1633"/>
        <end position="1727"/>
    </location>
</feature>
<feature type="domain" description="Ig-like" evidence="4">
    <location>
        <begin position="52"/>
        <end position="139"/>
    </location>
</feature>
<proteinExistence type="predicted"/>
<dbReference type="SUPFAM" id="SSF49265">
    <property type="entry name" value="Fibronectin type III"/>
    <property type="match status" value="11"/>
</dbReference>
<dbReference type="Pfam" id="PF07679">
    <property type="entry name" value="I-set"/>
    <property type="match status" value="8"/>
</dbReference>
<keyword evidence="7" id="KW-1185">Reference proteome</keyword>
<feature type="compositionally biased region" description="Basic and acidic residues" evidence="3">
    <location>
        <begin position="1921"/>
        <end position="1937"/>
    </location>
</feature>
<feature type="domain" description="Ig-like" evidence="4">
    <location>
        <begin position="348"/>
        <end position="437"/>
    </location>
</feature>
<feature type="domain" description="Fibronectin type-III" evidence="5">
    <location>
        <begin position="249"/>
        <end position="344"/>
    </location>
</feature>
<feature type="domain" description="Fibronectin type-III" evidence="5">
    <location>
        <begin position="1829"/>
        <end position="1924"/>
    </location>
</feature>
<evidence type="ECO:0000313" key="6">
    <source>
        <dbReference type="EMBL" id="POI27830.1"/>
    </source>
</evidence>
<feature type="domain" description="Ig-like" evidence="4">
    <location>
        <begin position="1038"/>
        <end position="1129"/>
    </location>
</feature>
<dbReference type="OrthoDB" id="504170at2759"/>
<dbReference type="EMBL" id="PPHD01022018">
    <property type="protein sequence ID" value="POI27830.1"/>
    <property type="molecule type" value="Genomic_DNA"/>
</dbReference>
<name>A0A2P4SUR5_BAMTH</name>
<dbReference type="FunFam" id="2.60.40.10:FF:000980">
    <property type="entry name" value="Titin b"/>
    <property type="match status" value="1"/>
</dbReference>
<feature type="domain" description="Fibronectin type-III" evidence="5">
    <location>
        <begin position="2621"/>
        <end position="2718"/>
    </location>
</feature>
<feature type="region of interest" description="Disordered" evidence="3">
    <location>
        <begin position="1907"/>
        <end position="1937"/>
    </location>
</feature>
<dbReference type="PRINTS" id="PR00014">
    <property type="entry name" value="FNTYPEIII"/>
</dbReference>
<dbReference type="PROSITE" id="PS50853">
    <property type="entry name" value="FN3"/>
    <property type="match status" value="20"/>
</dbReference>
<protein>
    <recommendedName>
        <fullName evidence="8">Titin</fullName>
    </recommendedName>
</protein>
<dbReference type="FunFam" id="2.60.40.10:FF:000986">
    <property type="entry name" value="Titin b"/>
    <property type="match status" value="1"/>
</dbReference>
<feature type="domain" description="Ig-like" evidence="4">
    <location>
        <begin position="2429"/>
        <end position="2517"/>
    </location>
</feature>
<organism evidence="6 7">
    <name type="scientific">Bambusicola thoracicus</name>
    <name type="common">Chinese bamboo-partridge</name>
    <name type="synonym">Perdix thoracica</name>
    <dbReference type="NCBI Taxonomy" id="9083"/>
    <lineage>
        <taxon>Eukaryota</taxon>
        <taxon>Metazoa</taxon>
        <taxon>Chordata</taxon>
        <taxon>Craniata</taxon>
        <taxon>Vertebrata</taxon>
        <taxon>Euteleostomi</taxon>
        <taxon>Archelosauria</taxon>
        <taxon>Archosauria</taxon>
        <taxon>Dinosauria</taxon>
        <taxon>Saurischia</taxon>
        <taxon>Theropoda</taxon>
        <taxon>Coelurosauria</taxon>
        <taxon>Aves</taxon>
        <taxon>Neognathae</taxon>
        <taxon>Galloanserae</taxon>
        <taxon>Galliformes</taxon>
        <taxon>Phasianidae</taxon>
        <taxon>Perdicinae</taxon>
        <taxon>Bambusicola</taxon>
    </lineage>
</organism>
<dbReference type="Gene3D" id="2.60.40.10">
    <property type="entry name" value="Immunoglobulins"/>
    <property type="match status" value="28"/>
</dbReference>
<feature type="domain" description="Fibronectin type-III" evidence="5">
    <location>
        <begin position="1928"/>
        <end position="2023"/>
    </location>
</feature>
<evidence type="ECO:0000259" key="4">
    <source>
        <dbReference type="PROSITE" id="PS50835"/>
    </source>
</evidence>
<feature type="domain" description="Fibronectin type-III" evidence="5">
    <location>
        <begin position="1136"/>
        <end position="1230"/>
    </location>
</feature>
<dbReference type="PANTHER" id="PTHR14340:SF13">
    <property type="entry name" value="TITIN"/>
    <property type="match status" value="1"/>
</dbReference>
<feature type="domain" description="Ig-like" evidence="4">
    <location>
        <begin position="746"/>
        <end position="831"/>
    </location>
</feature>
<dbReference type="InterPro" id="IPR003961">
    <property type="entry name" value="FN3_dom"/>
</dbReference>
<dbReference type="InterPro" id="IPR013783">
    <property type="entry name" value="Ig-like_fold"/>
</dbReference>
<feature type="domain" description="Ig-like" evidence="4">
    <location>
        <begin position="1731"/>
        <end position="1822"/>
    </location>
</feature>
<dbReference type="InterPro" id="IPR007110">
    <property type="entry name" value="Ig-like_dom"/>
</dbReference>
<dbReference type="InterPro" id="IPR036116">
    <property type="entry name" value="FN3_sf"/>
</dbReference>
<dbReference type="FunFam" id="2.60.40.10:FF:000635">
    <property type="entry name" value="Titin b"/>
    <property type="match status" value="1"/>
</dbReference>
<dbReference type="FunFam" id="2.60.40.10:FF:000859">
    <property type="entry name" value="Titin b"/>
    <property type="match status" value="1"/>
</dbReference>
<dbReference type="PANTHER" id="PTHR14340">
    <property type="entry name" value="MICROFIBRIL-ASSOCIATED GLYCOPROTEIN 3"/>
    <property type="match status" value="1"/>
</dbReference>
<evidence type="ECO:0000256" key="3">
    <source>
        <dbReference type="SAM" id="MobiDB-lite"/>
    </source>
</evidence>
<dbReference type="Pfam" id="PF00041">
    <property type="entry name" value="fn3"/>
    <property type="match status" value="19"/>
</dbReference>
<feature type="domain" description="Fibronectin type-III" evidence="5">
    <location>
        <begin position="1336"/>
        <end position="1432"/>
    </location>
</feature>
<reference evidence="6 7" key="1">
    <citation type="submission" date="2018-01" db="EMBL/GenBank/DDBJ databases">
        <title>Comparison of the Chinese Bamboo Partridge and Red Junglefowl genome sequences highlights the importance of demography in genome evolution.</title>
        <authorList>
            <person name="Tiley G.P."/>
            <person name="Kimball R.T."/>
            <person name="Braun E.L."/>
            <person name="Burleigh J.G."/>
        </authorList>
    </citation>
    <scope>NUCLEOTIDE SEQUENCE [LARGE SCALE GENOMIC DNA]</scope>
    <source>
        <strain evidence="6">RTK389</strain>
        <tissue evidence="6">Blood</tissue>
    </source>
</reference>
<dbReference type="InterPro" id="IPR036179">
    <property type="entry name" value="Ig-like_dom_sf"/>
</dbReference>
<feature type="domain" description="Fibronectin type-III" evidence="5">
    <location>
        <begin position="1236"/>
        <end position="1330"/>
    </location>
</feature>
<dbReference type="SMART" id="SM00060">
    <property type="entry name" value="FN3"/>
    <property type="match status" value="19"/>
</dbReference>
<dbReference type="SMART" id="SM00409">
    <property type="entry name" value="IG"/>
    <property type="match status" value="8"/>
</dbReference>
<feature type="domain" description="Fibronectin type-III" evidence="5">
    <location>
        <begin position="145"/>
        <end position="243"/>
    </location>
</feature>
<feature type="domain" description="Fibronectin type-III" evidence="5">
    <location>
        <begin position="2331"/>
        <end position="2426"/>
    </location>
</feature>
<dbReference type="PROSITE" id="PS50835">
    <property type="entry name" value="IG_LIKE"/>
    <property type="match status" value="7"/>
</dbReference>
<feature type="domain" description="Fibronectin type-III" evidence="5">
    <location>
        <begin position="544"/>
        <end position="639"/>
    </location>
</feature>
<feature type="non-terminal residue" evidence="6">
    <location>
        <position position="2720"/>
    </location>
</feature>
<keyword evidence="1" id="KW-0677">Repeat</keyword>
<dbReference type="SUPFAM" id="SSF48726">
    <property type="entry name" value="Immunoglobulin"/>
    <property type="match status" value="8"/>
</dbReference>
<dbReference type="FunFam" id="2.60.40.10:FF:000135">
    <property type="entry name" value="Titin a"/>
    <property type="match status" value="3"/>
</dbReference>
<dbReference type="FunFam" id="2.60.40.10:FF:000002">
    <property type="entry name" value="Titin a"/>
    <property type="match status" value="6"/>
</dbReference>
<dbReference type="SMART" id="SM00408">
    <property type="entry name" value="IGc2"/>
    <property type="match status" value="8"/>
</dbReference>
<dbReference type="FunFam" id="2.60.40.10:FF:000003">
    <property type="entry name" value="Titin isoform E"/>
    <property type="match status" value="4"/>
</dbReference>
<keyword evidence="2" id="KW-0393">Immunoglobulin domain</keyword>
<dbReference type="CDD" id="cd00063">
    <property type="entry name" value="FN3"/>
    <property type="match status" value="20"/>
</dbReference>
<dbReference type="InterPro" id="IPR013098">
    <property type="entry name" value="Ig_I-set"/>
</dbReference>
<dbReference type="FunFam" id="2.60.40.10:FF:000034">
    <property type="entry name" value="Titin isoform A"/>
    <property type="match status" value="3"/>
</dbReference>